<evidence type="ECO:0000256" key="5">
    <source>
        <dbReference type="ARBA" id="ARBA00023163"/>
    </source>
</evidence>
<keyword evidence="3" id="KW-0805">Transcription regulation</keyword>
<dbReference type="PANTHER" id="PTHR13935">
    <property type="entry name" value="ACHAETE-SCUTE TRANSCRIPTION FACTOR-RELATED"/>
    <property type="match status" value="1"/>
</dbReference>
<dbReference type="Gene3D" id="4.10.280.10">
    <property type="entry name" value="Helix-loop-helix DNA-binding domain"/>
    <property type="match status" value="1"/>
</dbReference>
<reference evidence="10" key="1">
    <citation type="submission" date="2019-10" db="EMBL/GenBank/DDBJ databases">
        <authorList>
            <person name="Zhang R."/>
            <person name="Pan Y."/>
            <person name="Wang J."/>
            <person name="Ma R."/>
            <person name="Yu S."/>
        </authorList>
    </citation>
    <scope>NUCLEOTIDE SEQUENCE</scope>
    <source>
        <strain evidence="10">LA-IB0</strain>
        <tissue evidence="10">Leaf</tissue>
    </source>
</reference>
<dbReference type="FunFam" id="4.10.280.10:FF:000085">
    <property type="entry name" value="Transcription factor bHLH126"/>
    <property type="match status" value="1"/>
</dbReference>
<dbReference type="SUPFAM" id="SSF47459">
    <property type="entry name" value="HLH, helix-loop-helix DNA-binding domain"/>
    <property type="match status" value="1"/>
</dbReference>
<feature type="coiled-coil region" evidence="7">
    <location>
        <begin position="110"/>
        <end position="137"/>
    </location>
</feature>
<protein>
    <recommendedName>
        <fullName evidence="9">BHLH domain-containing protein</fullName>
    </recommendedName>
</protein>
<keyword evidence="5" id="KW-0804">Transcription</keyword>
<keyword evidence="6" id="KW-0539">Nucleus</keyword>
<evidence type="ECO:0000313" key="11">
    <source>
        <dbReference type="Proteomes" id="UP000826271"/>
    </source>
</evidence>
<dbReference type="GO" id="GO:0046983">
    <property type="term" value="F:protein dimerization activity"/>
    <property type="evidence" value="ECO:0007669"/>
    <property type="project" value="InterPro"/>
</dbReference>
<dbReference type="PROSITE" id="PS50888">
    <property type="entry name" value="BHLH"/>
    <property type="match status" value="1"/>
</dbReference>
<dbReference type="CDD" id="cd18914">
    <property type="entry name" value="bHLH_AtORG2_like"/>
    <property type="match status" value="1"/>
</dbReference>
<evidence type="ECO:0000313" key="10">
    <source>
        <dbReference type="EMBL" id="KAG8381425.1"/>
    </source>
</evidence>
<keyword evidence="11" id="KW-1185">Reference proteome</keyword>
<evidence type="ECO:0000256" key="3">
    <source>
        <dbReference type="ARBA" id="ARBA00023015"/>
    </source>
</evidence>
<dbReference type="AlphaFoldDB" id="A0AAV6XIV3"/>
<accession>A0AAV6XIV3</accession>
<dbReference type="InterPro" id="IPR015660">
    <property type="entry name" value="MASH1/Ascl1a-like"/>
</dbReference>
<dbReference type="GO" id="GO:0000977">
    <property type="term" value="F:RNA polymerase II transcription regulatory region sequence-specific DNA binding"/>
    <property type="evidence" value="ECO:0007669"/>
    <property type="project" value="TreeGrafter"/>
</dbReference>
<name>A0AAV6XIV3_9LAMI</name>
<dbReference type="EMBL" id="WHWC01000006">
    <property type="protein sequence ID" value="KAG8381425.1"/>
    <property type="molecule type" value="Genomic_DNA"/>
</dbReference>
<dbReference type="PANTHER" id="PTHR13935:SF106">
    <property type="entry name" value="ACHAETE-SCUTE COMPLEX PROTEIN T5-RELATED"/>
    <property type="match status" value="1"/>
</dbReference>
<dbReference type="GO" id="GO:0000981">
    <property type="term" value="F:DNA-binding transcription factor activity, RNA polymerase II-specific"/>
    <property type="evidence" value="ECO:0007669"/>
    <property type="project" value="TreeGrafter"/>
</dbReference>
<evidence type="ECO:0000256" key="8">
    <source>
        <dbReference type="SAM" id="MobiDB-lite"/>
    </source>
</evidence>
<dbReference type="Proteomes" id="UP000826271">
    <property type="component" value="Unassembled WGS sequence"/>
</dbReference>
<comment type="caution">
    <text evidence="10">The sequence shown here is derived from an EMBL/GenBank/DDBJ whole genome shotgun (WGS) entry which is preliminary data.</text>
</comment>
<evidence type="ECO:0000256" key="4">
    <source>
        <dbReference type="ARBA" id="ARBA00023125"/>
    </source>
</evidence>
<dbReference type="InterPro" id="IPR011598">
    <property type="entry name" value="bHLH_dom"/>
</dbReference>
<dbReference type="SMART" id="SM00353">
    <property type="entry name" value="HLH"/>
    <property type="match status" value="1"/>
</dbReference>
<feature type="domain" description="BHLH" evidence="9">
    <location>
        <begin position="68"/>
        <end position="120"/>
    </location>
</feature>
<comment type="subunit">
    <text evidence="2">Homodimer.</text>
</comment>
<evidence type="ECO:0000256" key="7">
    <source>
        <dbReference type="SAM" id="Coils"/>
    </source>
</evidence>
<evidence type="ECO:0000259" key="9">
    <source>
        <dbReference type="PROSITE" id="PS50888"/>
    </source>
</evidence>
<proteinExistence type="predicted"/>
<organism evidence="10 11">
    <name type="scientific">Buddleja alternifolia</name>
    <dbReference type="NCBI Taxonomy" id="168488"/>
    <lineage>
        <taxon>Eukaryota</taxon>
        <taxon>Viridiplantae</taxon>
        <taxon>Streptophyta</taxon>
        <taxon>Embryophyta</taxon>
        <taxon>Tracheophyta</taxon>
        <taxon>Spermatophyta</taxon>
        <taxon>Magnoliopsida</taxon>
        <taxon>eudicotyledons</taxon>
        <taxon>Gunneridae</taxon>
        <taxon>Pentapetalae</taxon>
        <taxon>asterids</taxon>
        <taxon>lamiids</taxon>
        <taxon>Lamiales</taxon>
        <taxon>Scrophulariaceae</taxon>
        <taxon>Buddlejeae</taxon>
        <taxon>Buddleja</taxon>
    </lineage>
</organism>
<dbReference type="GO" id="GO:0090575">
    <property type="term" value="C:RNA polymerase II transcription regulator complex"/>
    <property type="evidence" value="ECO:0007669"/>
    <property type="project" value="TreeGrafter"/>
</dbReference>
<sequence>MFPLQGNDLVIEDPLSFEQDKIFEDLADCAALDGIDLTTEKATVKKRRRKTTSPSGSQENKNESSNDMKKSIHREIERQRRKEMSGLYASLRSLLPLEYVKGKRSVSDHMHQAVNYIKHMQNNIQELQKKRDRLKKLSNPSSSNIDAEVEDQSLTINDPLNCVNVNLCLDGVEILIRSNLNEEAGFPLSKVLLDLIERGHNIISCVSTRANEQTLHKIQIESNDLISIDPSELQERITNVIKHA</sequence>
<comment type="subcellular location">
    <subcellularLocation>
        <location evidence="1">Nucleus</location>
    </subcellularLocation>
</comment>
<feature type="compositionally biased region" description="Basic and acidic residues" evidence="8">
    <location>
        <begin position="60"/>
        <end position="72"/>
    </location>
</feature>
<keyword evidence="7" id="KW-0175">Coiled coil</keyword>
<feature type="region of interest" description="Disordered" evidence="8">
    <location>
        <begin position="43"/>
        <end position="72"/>
    </location>
</feature>
<keyword evidence="4" id="KW-0238">DNA-binding</keyword>
<dbReference type="Pfam" id="PF00010">
    <property type="entry name" value="HLH"/>
    <property type="match status" value="1"/>
</dbReference>
<evidence type="ECO:0000256" key="1">
    <source>
        <dbReference type="ARBA" id="ARBA00004123"/>
    </source>
</evidence>
<gene>
    <name evidence="10" type="ORF">BUALT_Bualt06G0120700</name>
</gene>
<evidence type="ECO:0000256" key="2">
    <source>
        <dbReference type="ARBA" id="ARBA00011738"/>
    </source>
</evidence>
<dbReference type="InterPro" id="IPR036638">
    <property type="entry name" value="HLH_DNA-bd_sf"/>
</dbReference>
<evidence type="ECO:0000256" key="6">
    <source>
        <dbReference type="ARBA" id="ARBA00023242"/>
    </source>
</evidence>